<proteinExistence type="predicted"/>
<feature type="transmembrane region" description="Helical" evidence="9">
    <location>
        <begin position="102"/>
        <end position="124"/>
    </location>
</feature>
<dbReference type="InterPro" id="IPR034804">
    <property type="entry name" value="SQR/QFR_C/D"/>
</dbReference>
<dbReference type="SUPFAM" id="SSF81343">
    <property type="entry name" value="Fumarate reductase respiratory complex transmembrane subunits"/>
    <property type="match status" value="1"/>
</dbReference>
<keyword evidence="6 8" id="KW-0408">Iron</keyword>
<dbReference type="InterPro" id="IPR014314">
    <property type="entry name" value="Succ_DH_cytb556"/>
</dbReference>
<dbReference type="GO" id="GO:0046872">
    <property type="term" value="F:metal ion binding"/>
    <property type="evidence" value="ECO:0007669"/>
    <property type="project" value="UniProtKB-KW"/>
</dbReference>
<dbReference type="InterPro" id="IPR018495">
    <property type="entry name" value="Succ_DH_cyt_bsu_CS"/>
</dbReference>
<evidence type="ECO:0000256" key="2">
    <source>
        <dbReference type="ARBA" id="ARBA00022617"/>
    </source>
</evidence>
<dbReference type="RefSeq" id="YP_009019501.1">
    <property type="nucleotide sequence ID" value="NC_023784.1"/>
</dbReference>
<dbReference type="Pfam" id="PF01127">
    <property type="entry name" value="Sdh_cyt"/>
    <property type="match status" value="1"/>
</dbReference>
<dbReference type="GeneID" id="18667370"/>
<protein>
    <submittedName>
        <fullName evidence="10">SdhC</fullName>
    </submittedName>
</protein>
<dbReference type="PIRSF" id="PIRSF000178">
    <property type="entry name" value="SDH_cyt_b560"/>
    <property type="match status" value="1"/>
</dbReference>
<keyword evidence="7 9" id="KW-0472">Membrane</keyword>
<name>W8DWN6_9FLOR</name>
<dbReference type="GO" id="GO:0006121">
    <property type="term" value="P:mitochondrial electron transport, succinate to ubiquinone"/>
    <property type="evidence" value="ECO:0007669"/>
    <property type="project" value="TreeGrafter"/>
</dbReference>
<keyword evidence="3 9" id="KW-0812">Transmembrane</keyword>
<feature type="binding site" description="axial binding residue" evidence="8">
    <location>
        <position position="82"/>
    </location>
    <ligand>
        <name>heme</name>
        <dbReference type="ChEBI" id="CHEBI:30413"/>
        <note>ligand shared with second transmembrane subunit</note>
    </ligand>
    <ligandPart>
        <name>Fe</name>
        <dbReference type="ChEBI" id="CHEBI:18248"/>
    </ligandPart>
</feature>
<dbReference type="GO" id="GO:0009055">
    <property type="term" value="F:electron transfer activity"/>
    <property type="evidence" value="ECO:0007669"/>
    <property type="project" value="InterPro"/>
</dbReference>
<dbReference type="AlphaFoldDB" id="W8DWN6"/>
<evidence type="ECO:0000256" key="6">
    <source>
        <dbReference type="ARBA" id="ARBA00023004"/>
    </source>
</evidence>
<feature type="transmembrane region" description="Helical" evidence="9">
    <location>
        <begin position="59"/>
        <end position="82"/>
    </location>
</feature>
<evidence type="ECO:0000256" key="8">
    <source>
        <dbReference type="PIRSR" id="PIRSR000178-1"/>
    </source>
</evidence>
<dbReference type="GO" id="GO:0006099">
    <property type="term" value="P:tricarboxylic acid cycle"/>
    <property type="evidence" value="ECO:0007669"/>
    <property type="project" value="InterPro"/>
</dbReference>
<evidence type="ECO:0000256" key="4">
    <source>
        <dbReference type="ARBA" id="ARBA00022723"/>
    </source>
</evidence>
<dbReference type="InterPro" id="IPR000701">
    <property type="entry name" value="SuccDH_FuR_B_TM-su"/>
</dbReference>
<keyword evidence="2 8" id="KW-0349">Heme</keyword>
<dbReference type="EMBL" id="KF824534">
    <property type="protein sequence ID" value="AHG53088.1"/>
    <property type="molecule type" value="Genomic_DNA"/>
</dbReference>
<keyword evidence="10" id="KW-0496">Mitochondrion</keyword>
<comment type="subcellular location">
    <subcellularLocation>
        <location evidence="1">Membrane</location>
        <topology evidence="1">Multi-pass membrane protein</topology>
    </subcellularLocation>
</comment>
<dbReference type="Gene3D" id="1.20.1300.10">
    <property type="entry name" value="Fumarate reductase/succinate dehydrogenase, transmembrane subunit"/>
    <property type="match status" value="1"/>
</dbReference>
<sequence length="125" mass="14582">MYNRPLSPHITIYVAQVSSLASIWHRITGLILTSLIVFWSIFIELLICNSYSNVLYFEIINNIMYFFYELLYVLVLFVLFYHALNGLKQILWDLGFLFNQKFLYTFLAGIGIAVCIIILLLITLS</sequence>
<keyword evidence="5 9" id="KW-1133">Transmembrane helix</keyword>
<gene>
    <name evidence="10" type="primary">sdhC</name>
</gene>
<evidence type="ECO:0000256" key="7">
    <source>
        <dbReference type="ARBA" id="ARBA00023136"/>
    </source>
</evidence>
<reference evidence="10" key="1">
    <citation type="journal article" date="2014" name="Phycologia">
        <title>Highly conserved organellar genomes in the Gracilariales as inferred using new data from the Hawaiian invasive red alga Gracilaria salicornia (Rhodophyta).</title>
        <authorList>
            <person name="Campbell M.A."/>
            <person name="Presting G.G."/>
            <person name="Bennett M.S."/>
            <person name="Sherwood A.R."/>
        </authorList>
    </citation>
    <scope>NUCLEOTIDE SEQUENCE</scope>
</reference>
<organism evidence="10">
    <name type="scientific">Gracilaria salicornia</name>
    <dbReference type="NCBI Taxonomy" id="172968"/>
    <lineage>
        <taxon>Eukaryota</taxon>
        <taxon>Rhodophyta</taxon>
        <taxon>Florideophyceae</taxon>
        <taxon>Rhodymeniophycidae</taxon>
        <taxon>Gracilariales</taxon>
        <taxon>Gracilariaceae</taxon>
        <taxon>Gracilaria</taxon>
    </lineage>
</organism>
<dbReference type="NCBIfam" id="TIGR02970">
    <property type="entry name" value="succ_dehyd_cytB"/>
    <property type="match status" value="1"/>
</dbReference>
<evidence type="ECO:0000256" key="1">
    <source>
        <dbReference type="ARBA" id="ARBA00004141"/>
    </source>
</evidence>
<keyword evidence="4 8" id="KW-0479">Metal-binding</keyword>
<dbReference type="PROSITE" id="PS01000">
    <property type="entry name" value="SDH_CYT_1"/>
    <property type="match status" value="1"/>
</dbReference>
<evidence type="ECO:0000256" key="3">
    <source>
        <dbReference type="ARBA" id="ARBA00022692"/>
    </source>
</evidence>
<dbReference type="PANTHER" id="PTHR10978">
    <property type="entry name" value="SUCCINATE DEHYDROGENASE CYTOCHROME B560 SUBUNIT"/>
    <property type="match status" value="1"/>
</dbReference>
<geneLocation type="mitochondrion" evidence="10"/>
<evidence type="ECO:0000313" key="10">
    <source>
        <dbReference type="EMBL" id="AHG53088.1"/>
    </source>
</evidence>
<feature type="transmembrane region" description="Helical" evidence="9">
    <location>
        <begin position="23"/>
        <end position="47"/>
    </location>
</feature>
<evidence type="ECO:0000256" key="9">
    <source>
        <dbReference type="SAM" id="Phobius"/>
    </source>
</evidence>
<evidence type="ECO:0000256" key="5">
    <source>
        <dbReference type="ARBA" id="ARBA00022989"/>
    </source>
</evidence>
<dbReference type="GO" id="GO:0005739">
    <property type="term" value="C:mitochondrion"/>
    <property type="evidence" value="ECO:0007669"/>
    <property type="project" value="GOC"/>
</dbReference>
<comment type="cofactor">
    <cofactor evidence="8">
        <name>heme</name>
        <dbReference type="ChEBI" id="CHEBI:30413"/>
    </cofactor>
    <text evidence="8">The heme is bound between the two transmembrane subunits.</text>
</comment>
<dbReference type="PANTHER" id="PTHR10978:SF5">
    <property type="entry name" value="SUCCINATE DEHYDROGENASE CYTOCHROME B560 SUBUNIT, MITOCHONDRIAL"/>
    <property type="match status" value="1"/>
</dbReference>
<dbReference type="GO" id="GO:0016020">
    <property type="term" value="C:membrane"/>
    <property type="evidence" value="ECO:0007669"/>
    <property type="project" value="UniProtKB-SubCell"/>
</dbReference>
<accession>W8DWN6</accession>